<reference evidence="4 5" key="1">
    <citation type="submission" date="2020-08" db="EMBL/GenBank/DDBJ databases">
        <title>Genome public.</title>
        <authorList>
            <person name="Liu C."/>
            <person name="Sun Q."/>
        </authorList>
    </citation>
    <scope>NUCLEOTIDE SEQUENCE [LARGE SCALE GENOMIC DNA]</scope>
    <source>
        <strain evidence="4 5">BX3</strain>
    </source>
</reference>
<dbReference type="PANTHER" id="PTHR43479:SF11">
    <property type="entry name" value="ACREF_ENVCD OPERON REPRESSOR-RELATED"/>
    <property type="match status" value="1"/>
</dbReference>
<evidence type="ECO:0000259" key="3">
    <source>
        <dbReference type="PROSITE" id="PS50977"/>
    </source>
</evidence>
<dbReference type="InterPro" id="IPR009057">
    <property type="entry name" value="Homeodomain-like_sf"/>
</dbReference>
<dbReference type="InterPro" id="IPR001647">
    <property type="entry name" value="HTH_TetR"/>
</dbReference>
<feature type="DNA-binding region" description="H-T-H motif" evidence="2">
    <location>
        <begin position="32"/>
        <end position="51"/>
    </location>
</feature>
<accession>A0ABR7MVK0</accession>
<feature type="domain" description="HTH tetR-type" evidence="3">
    <location>
        <begin position="9"/>
        <end position="69"/>
    </location>
</feature>
<dbReference type="SUPFAM" id="SSF46689">
    <property type="entry name" value="Homeodomain-like"/>
    <property type="match status" value="1"/>
</dbReference>
<name>A0ABR7MVK0_9FIRM</name>
<organism evidence="4 5">
    <name type="scientific">Jutongia hominis</name>
    <dbReference type="NCBI Taxonomy" id="2763664"/>
    <lineage>
        <taxon>Bacteria</taxon>
        <taxon>Bacillati</taxon>
        <taxon>Bacillota</taxon>
        <taxon>Clostridia</taxon>
        <taxon>Lachnospirales</taxon>
        <taxon>Lachnospiraceae</taxon>
        <taxon>Jutongia</taxon>
    </lineage>
</organism>
<comment type="caution">
    <text evidence="4">The sequence shown here is derived from an EMBL/GenBank/DDBJ whole genome shotgun (WGS) entry which is preliminary data.</text>
</comment>
<evidence type="ECO:0000256" key="2">
    <source>
        <dbReference type="PROSITE-ProRule" id="PRU00335"/>
    </source>
</evidence>
<dbReference type="Gene3D" id="1.10.357.10">
    <property type="entry name" value="Tetracycline Repressor, domain 2"/>
    <property type="match status" value="1"/>
</dbReference>
<dbReference type="RefSeq" id="WP_249305030.1">
    <property type="nucleotide sequence ID" value="NZ_JACRSW010000031.1"/>
</dbReference>
<dbReference type="InterPro" id="IPR050624">
    <property type="entry name" value="HTH-type_Tx_Regulator"/>
</dbReference>
<dbReference type="Pfam" id="PF00440">
    <property type="entry name" value="TetR_N"/>
    <property type="match status" value="1"/>
</dbReference>
<dbReference type="PANTHER" id="PTHR43479">
    <property type="entry name" value="ACREF/ENVCD OPERON REPRESSOR-RELATED"/>
    <property type="match status" value="1"/>
</dbReference>
<dbReference type="PRINTS" id="PR00455">
    <property type="entry name" value="HTHTETR"/>
</dbReference>
<evidence type="ECO:0000256" key="1">
    <source>
        <dbReference type="ARBA" id="ARBA00023125"/>
    </source>
</evidence>
<keyword evidence="1 2" id="KW-0238">DNA-binding</keyword>
<dbReference type="EMBL" id="JACRSW010000031">
    <property type="protein sequence ID" value="MBC8557709.1"/>
    <property type="molecule type" value="Genomic_DNA"/>
</dbReference>
<protein>
    <submittedName>
        <fullName evidence="4">TetR/AcrR family transcriptional regulator</fullName>
    </submittedName>
</protein>
<evidence type="ECO:0000313" key="5">
    <source>
        <dbReference type="Proteomes" id="UP000637513"/>
    </source>
</evidence>
<sequence length="202" mass="23392">MGKIEEKKRQKKEALLASAFQLFTEKGIDNTSISEIAKNANMAKGTFYLYFKDKYAIQDCLVAYEANRIFEKAHIQLNNELFQKVSDSFEDAIICLVDCVIEQLNENPVILRFIAKNLSWGIFSNIRISDLDNQNCMDIFDELIQKSKKKFRQKELMVFMIVELVNATCYNVILNHSPVGIEDLKKDLYAAIRSILEQFELQ</sequence>
<gene>
    <name evidence="4" type="ORF">H8700_08315</name>
</gene>
<dbReference type="PROSITE" id="PS50977">
    <property type="entry name" value="HTH_TETR_2"/>
    <property type="match status" value="1"/>
</dbReference>
<keyword evidence="5" id="KW-1185">Reference proteome</keyword>
<proteinExistence type="predicted"/>
<evidence type="ECO:0000313" key="4">
    <source>
        <dbReference type="EMBL" id="MBC8557709.1"/>
    </source>
</evidence>
<dbReference type="Proteomes" id="UP000637513">
    <property type="component" value="Unassembled WGS sequence"/>
</dbReference>